<keyword evidence="5" id="KW-1185">Reference proteome</keyword>
<evidence type="ECO:0000313" key="3">
    <source>
        <dbReference type="EMBL" id="MDQ5768683.1"/>
    </source>
</evidence>
<accession>A0AA51MI98</accession>
<dbReference type="Proteomes" id="UP001223336">
    <property type="component" value="Unassembled WGS sequence"/>
</dbReference>
<dbReference type="Proteomes" id="UP001229862">
    <property type="component" value="Plasmid pThsubDNT52_1"/>
</dbReference>
<name>A0AA51MI98_9GAMM</name>
<evidence type="ECO:0000259" key="2">
    <source>
        <dbReference type="Pfam" id="PF03625"/>
    </source>
</evidence>
<dbReference type="EMBL" id="JAVFKN010000010">
    <property type="protein sequence ID" value="MDQ5768683.1"/>
    <property type="molecule type" value="Genomic_DNA"/>
</dbReference>
<keyword evidence="1" id="KW-0732">Signal</keyword>
<sequence length="159" mass="16959">MKPVTLIFPLMLFSLAAFADSNTMKTAATTDIVTKTSPYSVAETMDRFESIIKAKGLDVFARIDHQQNAKAAGMDMNAAQVLIFGNPKAGTALMQQDVAAALDLPMRVAVYADKAGDVHIAYHAPDGLATSYDLEDNKVLPQLTDALNKLTSAAVTKAP</sequence>
<reference evidence="4 5" key="1">
    <citation type="submission" date="2023-08" db="EMBL/GenBank/DDBJ databases">
        <title>New molecular markers tilS and rpoB for phylogenetic and monitoring studies of the genus Thiothrix biodiversity.</title>
        <authorList>
            <person name="Ravin N.V."/>
            <person name="Smolyakov D."/>
            <person name="Markov N.D."/>
            <person name="Beletsky A.V."/>
            <person name="Mardanov A.V."/>
            <person name="Rudenko T.S."/>
            <person name="Grabovich M.Y."/>
        </authorList>
    </citation>
    <scope>NUCLEOTIDE SEQUENCE</scope>
    <source>
        <strain evidence="4">DNT52</strain>
        <strain evidence="3 5">H33</strain>
        <plasmid evidence="4">pThsubDNT52_1</plasmid>
    </source>
</reference>
<dbReference type="SUPFAM" id="SSF103247">
    <property type="entry name" value="TT1751-like"/>
    <property type="match status" value="1"/>
</dbReference>
<dbReference type="PANTHER" id="PTHR38342:SF2">
    <property type="entry name" value="INNER MEMBRANE OR EXPORTED"/>
    <property type="match status" value="1"/>
</dbReference>
<dbReference type="Gene3D" id="3.30.310.70">
    <property type="entry name" value="TT1751-like domain"/>
    <property type="match status" value="1"/>
</dbReference>
<dbReference type="CDD" id="cd14797">
    <property type="entry name" value="DUF302"/>
    <property type="match status" value="1"/>
</dbReference>
<dbReference type="InterPro" id="IPR005180">
    <property type="entry name" value="DUF302"/>
</dbReference>
<dbReference type="EMBL" id="CP133216">
    <property type="protein sequence ID" value="WML84835.1"/>
    <property type="molecule type" value="Genomic_DNA"/>
</dbReference>
<evidence type="ECO:0000313" key="5">
    <source>
        <dbReference type="Proteomes" id="UP001223336"/>
    </source>
</evidence>
<dbReference type="PANTHER" id="PTHR38342">
    <property type="entry name" value="SLR5037 PROTEIN"/>
    <property type="match status" value="1"/>
</dbReference>
<protein>
    <submittedName>
        <fullName evidence="4">DUF302 domain-containing protein</fullName>
    </submittedName>
</protein>
<dbReference type="Pfam" id="PF03625">
    <property type="entry name" value="DUF302"/>
    <property type="match status" value="1"/>
</dbReference>
<feature type="signal peptide" evidence="1">
    <location>
        <begin position="1"/>
        <end position="19"/>
    </location>
</feature>
<keyword evidence="4" id="KW-0614">Plasmid</keyword>
<evidence type="ECO:0000256" key="1">
    <source>
        <dbReference type="SAM" id="SignalP"/>
    </source>
</evidence>
<dbReference type="InterPro" id="IPR035923">
    <property type="entry name" value="TT1751-like_sf"/>
</dbReference>
<organism evidence="4">
    <name type="scientific">Thiothrix subterranea</name>
    <dbReference type="NCBI Taxonomy" id="2735563"/>
    <lineage>
        <taxon>Bacteria</taxon>
        <taxon>Pseudomonadati</taxon>
        <taxon>Pseudomonadota</taxon>
        <taxon>Gammaproteobacteria</taxon>
        <taxon>Thiotrichales</taxon>
        <taxon>Thiotrichaceae</taxon>
        <taxon>Thiothrix</taxon>
    </lineage>
</organism>
<gene>
    <name evidence="3" type="ORF">RCC75_09100</name>
    <name evidence="4" type="ORF">RCG00_00700</name>
</gene>
<geneLocation type="plasmid" evidence="4">
    <name>pThsubDNT52_1</name>
</geneLocation>
<evidence type="ECO:0000313" key="4">
    <source>
        <dbReference type="EMBL" id="WML84835.1"/>
    </source>
</evidence>
<proteinExistence type="predicted"/>
<dbReference type="RefSeq" id="WP_308134652.1">
    <property type="nucleotide sequence ID" value="NZ_CP133216.1"/>
</dbReference>
<dbReference type="AlphaFoldDB" id="A0AA51MI98"/>
<feature type="domain" description="DUF302" evidence="2">
    <location>
        <begin position="63"/>
        <end position="125"/>
    </location>
</feature>
<feature type="chain" id="PRO_5041205854" evidence="1">
    <location>
        <begin position="20"/>
        <end position="159"/>
    </location>
</feature>